<dbReference type="OrthoDB" id="2353304at2"/>
<gene>
    <name evidence="2" type="ORF">AWH48_16255</name>
</gene>
<dbReference type="AlphaFoldDB" id="A0A177L0F2"/>
<dbReference type="EMBL" id="LQWZ01000006">
    <property type="protein sequence ID" value="OAH59140.1"/>
    <property type="molecule type" value="Genomic_DNA"/>
</dbReference>
<evidence type="ECO:0000259" key="1">
    <source>
        <dbReference type="Pfam" id="PF11181"/>
    </source>
</evidence>
<evidence type="ECO:0000313" key="3">
    <source>
        <dbReference type="Proteomes" id="UP000077271"/>
    </source>
</evidence>
<evidence type="ECO:0000313" key="2">
    <source>
        <dbReference type="EMBL" id="OAH59140.1"/>
    </source>
</evidence>
<reference evidence="2 3" key="1">
    <citation type="submission" date="2016-01" db="EMBL/GenBank/DDBJ databases">
        <title>Investigation of taxonomic status of Bacillus aminovorans.</title>
        <authorList>
            <person name="Verma A."/>
            <person name="Pal Y."/>
            <person name="Krishnamurthi S."/>
        </authorList>
    </citation>
    <scope>NUCLEOTIDE SEQUENCE [LARGE SCALE GENOMIC DNA]</scope>
    <source>
        <strain evidence="2 3">DSM 4337</strain>
    </source>
</reference>
<comment type="caution">
    <text evidence="2">The sequence shown here is derived from an EMBL/GenBank/DDBJ whole genome shotgun (WGS) entry which is preliminary data.</text>
</comment>
<accession>A0A177L0F2</accession>
<protein>
    <submittedName>
        <fullName evidence="2">General stress protein</fullName>
    </submittedName>
</protein>
<dbReference type="InterPro" id="IPR025889">
    <property type="entry name" value="GSP17M-like_dom"/>
</dbReference>
<proteinExistence type="predicted"/>
<dbReference type="Proteomes" id="UP000077271">
    <property type="component" value="Unassembled WGS sequence"/>
</dbReference>
<feature type="domain" description="General stress protein 17M-like" evidence="1">
    <location>
        <begin position="3"/>
        <end position="98"/>
    </location>
</feature>
<dbReference type="RefSeq" id="WP_063974420.1">
    <property type="nucleotide sequence ID" value="NZ_LQWZ01000006.1"/>
</dbReference>
<organism evidence="2 3">
    <name type="scientific">Domibacillus aminovorans</name>
    <dbReference type="NCBI Taxonomy" id="29332"/>
    <lineage>
        <taxon>Bacteria</taxon>
        <taxon>Bacillati</taxon>
        <taxon>Bacillota</taxon>
        <taxon>Bacilli</taxon>
        <taxon>Bacillales</taxon>
        <taxon>Bacillaceae</taxon>
        <taxon>Domibacillus</taxon>
    </lineage>
</organism>
<sequence>MAKVREYETIEEAVQAANSLHTRGVAEEKVYVIAHDGGVIDEVADRSDAEKIGIDETGLGTAMKNMFRGKGDRLRAKMEEIGLSSAEAVAYEQRLDEGKILLISKDETKVI</sequence>
<name>A0A177L0F2_9BACI</name>
<dbReference type="Pfam" id="PF11181">
    <property type="entry name" value="YflT"/>
    <property type="match status" value="1"/>
</dbReference>